<dbReference type="VEuPathDB" id="VectorBase:ISCP_024476"/>
<reference evidence="1 3" key="1">
    <citation type="submission" date="2008-03" db="EMBL/GenBank/DDBJ databases">
        <title>Annotation of Ixodes scapularis.</title>
        <authorList>
            <consortium name="Ixodes scapularis Genome Project Consortium"/>
            <person name="Caler E."/>
            <person name="Hannick L.I."/>
            <person name="Bidwell S."/>
            <person name="Joardar V."/>
            <person name="Thiagarajan M."/>
            <person name="Amedeo P."/>
            <person name="Galinsky K.J."/>
            <person name="Schobel S."/>
            <person name="Inman J."/>
            <person name="Hostetler J."/>
            <person name="Miller J."/>
            <person name="Hammond M."/>
            <person name="Megy K."/>
            <person name="Lawson D."/>
            <person name="Kodira C."/>
            <person name="Sutton G."/>
            <person name="Meyer J."/>
            <person name="Hill C.A."/>
            <person name="Birren B."/>
            <person name="Nene V."/>
            <person name="Collins F."/>
            <person name="Alarcon-Chaidez F."/>
            <person name="Wikel S."/>
            <person name="Strausberg R."/>
        </authorList>
    </citation>
    <scope>NUCLEOTIDE SEQUENCE [LARGE SCALE GENOMIC DNA]</scope>
    <source>
        <strain evidence="3">Wikel</strain>
        <strain evidence="1">Wikel colony</strain>
    </source>
</reference>
<evidence type="ECO:0000313" key="3">
    <source>
        <dbReference type="Proteomes" id="UP000001555"/>
    </source>
</evidence>
<dbReference type="EMBL" id="ABJB011052961">
    <property type="status" value="NOT_ANNOTATED_CDS"/>
    <property type="molecule type" value="Genomic_DNA"/>
</dbReference>
<name>B7Q639_IXOSC</name>
<dbReference type="EnsemblMetazoa" id="ISCW011355-RA">
    <property type="protein sequence ID" value="ISCW011355-PA"/>
    <property type="gene ID" value="ISCW011355"/>
</dbReference>
<dbReference type="Proteomes" id="UP000001555">
    <property type="component" value="Unassembled WGS sequence"/>
</dbReference>
<evidence type="ECO:0000313" key="1">
    <source>
        <dbReference type="EMBL" id="EEC14311.1"/>
    </source>
</evidence>
<proteinExistence type="predicted"/>
<dbReference type="AlphaFoldDB" id="B7Q639"/>
<dbReference type="EMBL" id="DS865317">
    <property type="protein sequence ID" value="EEC14311.1"/>
    <property type="molecule type" value="Genomic_DNA"/>
</dbReference>
<sequence length="106" mass="12257">MRKESPDTGKLLDGMTRTFAARRHWIAKERPSAQEILQRFPALERAEEIFLEFQRFGGKSPVQTITAVAQQEMDTALDMASKKVDKITYEILERADTCSEEDRQCY</sequence>
<organism>
    <name type="scientific">Ixodes scapularis</name>
    <name type="common">Black-legged tick</name>
    <name type="synonym">Deer tick</name>
    <dbReference type="NCBI Taxonomy" id="6945"/>
    <lineage>
        <taxon>Eukaryota</taxon>
        <taxon>Metazoa</taxon>
        <taxon>Ecdysozoa</taxon>
        <taxon>Arthropoda</taxon>
        <taxon>Chelicerata</taxon>
        <taxon>Arachnida</taxon>
        <taxon>Acari</taxon>
        <taxon>Parasitiformes</taxon>
        <taxon>Ixodida</taxon>
        <taxon>Ixodoidea</taxon>
        <taxon>Ixodidae</taxon>
        <taxon>Ixodinae</taxon>
        <taxon>Ixodes</taxon>
    </lineage>
</organism>
<reference evidence="2" key="2">
    <citation type="submission" date="2020-05" db="UniProtKB">
        <authorList>
            <consortium name="EnsemblMetazoa"/>
        </authorList>
    </citation>
    <scope>IDENTIFICATION</scope>
    <source>
        <strain evidence="2">wikel</strain>
    </source>
</reference>
<protein>
    <submittedName>
        <fullName evidence="1 2">Uncharacterized protein</fullName>
    </submittedName>
</protein>
<dbReference type="PaxDb" id="6945-B7Q639"/>
<dbReference type="VEuPathDB" id="VectorBase:ISCW011355"/>
<dbReference type="HOGENOM" id="CLU_2226085_0_0_1"/>
<dbReference type="OrthoDB" id="8595960at2759"/>
<keyword evidence="3" id="KW-1185">Reference proteome</keyword>
<dbReference type="VEuPathDB" id="VectorBase:ISCI011355"/>
<evidence type="ECO:0000313" key="2">
    <source>
        <dbReference type="EnsemblMetazoa" id="ISCW011355-PA"/>
    </source>
</evidence>
<gene>
    <name evidence="1" type="ORF">IscW_ISCW011355</name>
</gene>
<dbReference type="InParanoid" id="B7Q639"/>
<accession>B7Q639</accession>